<organism evidence="1 2">
    <name type="scientific">Crotalaria pallida</name>
    <name type="common">Smooth rattlebox</name>
    <name type="synonym">Crotalaria striata</name>
    <dbReference type="NCBI Taxonomy" id="3830"/>
    <lineage>
        <taxon>Eukaryota</taxon>
        <taxon>Viridiplantae</taxon>
        <taxon>Streptophyta</taxon>
        <taxon>Embryophyta</taxon>
        <taxon>Tracheophyta</taxon>
        <taxon>Spermatophyta</taxon>
        <taxon>Magnoliopsida</taxon>
        <taxon>eudicotyledons</taxon>
        <taxon>Gunneridae</taxon>
        <taxon>Pentapetalae</taxon>
        <taxon>rosids</taxon>
        <taxon>fabids</taxon>
        <taxon>Fabales</taxon>
        <taxon>Fabaceae</taxon>
        <taxon>Papilionoideae</taxon>
        <taxon>50 kb inversion clade</taxon>
        <taxon>genistoids sensu lato</taxon>
        <taxon>core genistoids</taxon>
        <taxon>Crotalarieae</taxon>
        <taxon>Crotalaria</taxon>
    </lineage>
</organism>
<keyword evidence="2" id="KW-1185">Reference proteome</keyword>
<gene>
    <name evidence="1" type="ORF">RIF29_19375</name>
</gene>
<evidence type="ECO:0000313" key="1">
    <source>
        <dbReference type="EMBL" id="KAK7266724.1"/>
    </source>
</evidence>
<dbReference type="Proteomes" id="UP001372338">
    <property type="component" value="Unassembled WGS sequence"/>
</dbReference>
<name>A0AAN9I6G3_CROPI</name>
<sequence>MPIQGTIHYVLRYESAFCDTNADSYRFPSDSNRIDMNRTIRAIPTTLDSVEHLLLGFAQHKRFGKILFRDFQISEQALKSVIESIRGCLINY</sequence>
<accession>A0AAN9I6G3</accession>
<evidence type="ECO:0000313" key="2">
    <source>
        <dbReference type="Proteomes" id="UP001372338"/>
    </source>
</evidence>
<proteinExistence type="predicted"/>
<comment type="caution">
    <text evidence="1">The sequence shown here is derived from an EMBL/GenBank/DDBJ whole genome shotgun (WGS) entry which is preliminary data.</text>
</comment>
<dbReference type="EMBL" id="JAYWIO010000004">
    <property type="protein sequence ID" value="KAK7266724.1"/>
    <property type="molecule type" value="Genomic_DNA"/>
</dbReference>
<reference evidence="1 2" key="1">
    <citation type="submission" date="2024-01" db="EMBL/GenBank/DDBJ databases">
        <title>The genomes of 5 underutilized Papilionoideae crops provide insights into root nodulation and disease resistanc.</title>
        <authorList>
            <person name="Yuan L."/>
        </authorList>
    </citation>
    <scope>NUCLEOTIDE SEQUENCE [LARGE SCALE GENOMIC DNA]</scope>
    <source>
        <strain evidence="1">ZHUSHIDOU_FW_LH</strain>
        <tissue evidence="1">Leaf</tissue>
    </source>
</reference>
<dbReference type="AlphaFoldDB" id="A0AAN9I6G3"/>
<protein>
    <submittedName>
        <fullName evidence="1">Uncharacterized protein</fullName>
    </submittedName>
</protein>